<reference evidence="9 10" key="1">
    <citation type="submission" date="2019-01" db="EMBL/GenBank/DDBJ databases">
        <title>Draft genome sequences of the type strains of six Macrococcus species.</title>
        <authorList>
            <person name="Mazhar S."/>
            <person name="Altermann E."/>
            <person name="Hill C."/>
            <person name="Mcauliffe O."/>
        </authorList>
    </citation>
    <scope>NUCLEOTIDE SEQUENCE [LARGE SCALE GENOMIC DNA]</scope>
    <source>
        <strain evidence="9 10">CCM4809</strain>
    </source>
</reference>
<dbReference type="Proteomes" id="UP000295328">
    <property type="component" value="Unassembled WGS sequence"/>
</dbReference>
<feature type="binding site" evidence="7">
    <location>
        <position position="190"/>
    </location>
    <ligand>
        <name>S-adenosyl-L-methionine</name>
        <dbReference type="ChEBI" id="CHEBI:59789"/>
    </ligand>
</feature>
<dbReference type="PRINTS" id="PR00505">
    <property type="entry name" value="D12N6MTFRASE"/>
</dbReference>
<sequence length="280" mass="32049">MKKNLFVKPVLKWVGGKRQLLDEINQLIPKNIGTYIEPFVGGGAVLFDLQPDKAIINDFNKELMNVYQVIKDHPNELIDELKVHKANNDSEYFYKIRSMDREVSYGYLNNIIKASRIIYLNKTCYNGLYRVNQAGFFNTPYGKYKNPDIVNEITIKAISNYFNNNNIKLLHGDYKAALSDVSKGDFVYFDPPYVPISTSSSFTGYTEGGFNLEHQKELKEVCDNLNAKGVKFLLSNSDSDFIHDLYSGYNIKIIKAKRAINSKADLRGDVNEVLVYNYDI</sequence>
<comment type="similarity">
    <text evidence="1 8">Belongs to the N(4)/N(6)-methyltransferase family.</text>
</comment>
<dbReference type="InterPro" id="IPR012263">
    <property type="entry name" value="M_m6A_EcoRV"/>
</dbReference>
<evidence type="ECO:0000256" key="5">
    <source>
        <dbReference type="ARBA" id="ARBA00022691"/>
    </source>
</evidence>
<evidence type="ECO:0000256" key="8">
    <source>
        <dbReference type="RuleBase" id="RU361257"/>
    </source>
</evidence>
<evidence type="ECO:0000256" key="7">
    <source>
        <dbReference type="PIRSR" id="PIRSR000398-1"/>
    </source>
</evidence>
<dbReference type="InterPro" id="IPR002052">
    <property type="entry name" value="DNA_methylase_N6_adenine_CS"/>
</dbReference>
<accession>A0A4R6BMU2</accession>
<evidence type="ECO:0000313" key="9">
    <source>
        <dbReference type="EMBL" id="TDM03159.1"/>
    </source>
</evidence>
<dbReference type="AlphaFoldDB" id="A0A4R6BMU2"/>
<dbReference type="RefSeq" id="WP_133429246.1">
    <property type="nucleotide sequence ID" value="NZ_BMCC01000001.1"/>
</dbReference>
<dbReference type="SUPFAM" id="SSF53335">
    <property type="entry name" value="S-adenosyl-L-methionine-dependent methyltransferases"/>
    <property type="match status" value="1"/>
</dbReference>
<dbReference type="EC" id="2.1.1.72" evidence="2 8"/>
<keyword evidence="4 8" id="KW-0808">Transferase</keyword>
<evidence type="ECO:0000256" key="4">
    <source>
        <dbReference type="ARBA" id="ARBA00022679"/>
    </source>
</evidence>
<comment type="catalytic activity">
    <reaction evidence="6 8">
        <text>a 2'-deoxyadenosine in DNA + S-adenosyl-L-methionine = an N(6)-methyl-2'-deoxyadenosine in DNA + S-adenosyl-L-homocysteine + H(+)</text>
        <dbReference type="Rhea" id="RHEA:15197"/>
        <dbReference type="Rhea" id="RHEA-COMP:12418"/>
        <dbReference type="Rhea" id="RHEA-COMP:12419"/>
        <dbReference type="ChEBI" id="CHEBI:15378"/>
        <dbReference type="ChEBI" id="CHEBI:57856"/>
        <dbReference type="ChEBI" id="CHEBI:59789"/>
        <dbReference type="ChEBI" id="CHEBI:90615"/>
        <dbReference type="ChEBI" id="CHEBI:90616"/>
        <dbReference type="EC" id="2.1.1.72"/>
    </reaction>
</comment>
<proteinExistence type="inferred from homology"/>
<dbReference type="EMBL" id="SCWE01000001">
    <property type="protein sequence ID" value="TDM03159.1"/>
    <property type="molecule type" value="Genomic_DNA"/>
</dbReference>
<dbReference type="PANTHER" id="PTHR30481:SF3">
    <property type="entry name" value="DNA ADENINE METHYLASE"/>
    <property type="match status" value="1"/>
</dbReference>
<dbReference type="NCBIfam" id="TIGR00571">
    <property type="entry name" value="dam"/>
    <property type="match status" value="1"/>
</dbReference>
<evidence type="ECO:0000313" key="10">
    <source>
        <dbReference type="Proteomes" id="UP000295328"/>
    </source>
</evidence>
<comment type="caution">
    <text evidence="9">The sequence shown here is derived from an EMBL/GenBank/DDBJ whole genome shotgun (WGS) entry which is preliminary data.</text>
</comment>
<evidence type="ECO:0000256" key="1">
    <source>
        <dbReference type="ARBA" id="ARBA00006594"/>
    </source>
</evidence>
<dbReference type="GO" id="GO:0043565">
    <property type="term" value="F:sequence-specific DNA binding"/>
    <property type="evidence" value="ECO:0007669"/>
    <property type="project" value="TreeGrafter"/>
</dbReference>
<protein>
    <recommendedName>
        <fullName evidence="2 8">Site-specific DNA-methyltransferase (adenine-specific)</fullName>
        <ecNumber evidence="2 8">2.1.1.72</ecNumber>
    </recommendedName>
</protein>
<keyword evidence="5 8" id="KW-0949">S-adenosyl-L-methionine</keyword>
<keyword evidence="10" id="KW-1185">Reference proteome</keyword>
<dbReference type="InterPro" id="IPR012327">
    <property type="entry name" value="MeTrfase_D12"/>
</dbReference>
<dbReference type="GO" id="GO:1904047">
    <property type="term" value="F:S-adenosyl-L-methionine binding"/>
    <property type="evidence" value="ECO:0007669"/>
    <property type="project" value="TreeGrafter"/>
</dbReference>
<organism evidence="9 10">
    <name type="scientific">Macrococcus hajekii</name>
    <dbReference type="NCBI Taxonomy" id="198482"/>
    <lineage>
        <taxon>Bacteria</taxon>
        <taxon>Bacillati</taxon>
        <taxon>Bacillota</taxon>
        <taxon>Bacilli</taxon>
        <taxon>Bacillales</taxon>
        <taxon>Staphylococcaceae</taxon>
        <taxon>Macrococcus</taxon>
    </lineage>
</organism>
<keyword evidence="3 8" id="KW-0489">Methyltransferase</keyword>
<dbReference type="Pfam" id="PF02086">
    <property type="entry name" value="MethyltransfD12"/>
    <property type="match status" value="1"/>
</dbReference>
<dbReference type="Gene3D" id="3.40.50.150">
    <property type="entry name" value="Vaccinia Virus protein VP39"/>
    <property type="match status" value="1"/>
</dbReference>
<feature type="binding site" evidence="7">
    <location>
        <position position="13"/>
    </location>
    <ligand>
        <name>S-adenosyl-L-methionine</name>
        <dbReference type="ChEBI" id="CHEBI:59789"/>
    </ligand>
</feature>
<dbReference type="Gene3D" id="1.10.1020.10">
    <property type="entry name" value="Adenine-specific Methyltransferase, Domain 2"/>
    <property type="match status" value="1"/>
</dbReference>
<feature type="binding site" evidence="7">
    <location>
        <position position="58"/>
    </location>
    <ligand>
        <name>S-adenosyl-L-methionine</name>
        <dbReference type="ChEBI" id="CHEBI:59789"/>
    </ligand>
</feature>
<dbReference type="InterPro" id="IPR029063">
    <property type="entry name" value="SAM-dependent_MTases_sf"/>
</dbReference>
<dbReference type="PIRSF" id="PIRSF000398">
    <property type="entry name" value="M_m6A_EcoRV"/>
    <property type="match status" value="1"/>
</dbReference>
<dbReference type="OrthoDB" id="9805629at2"/>
<dbReference type="PROSITE" id="PS00092">
    <property type="entry name" value="N6_MTASE"/>
    <property type="match status" value="1"/>
</dbReference>
<dbReference type="GO" id="GO:0009307">
    <property type="term" value="P:DNA restriction-modification system"/>
    <property type="evidence" value="ECO:0007669"/>
    <property type="project" value="InterPro"/>
</dbReference>
<dbReference type="GO" id="GO:0032259">
    <property type="term" value="P:methylation"/>
    <property type="evidence" value="ECO:0007669"/>
    <property type="project" value="UniProtKB-KW"/>
</dbReference>
<dbReference type="InterPro" id="IPR023095">
    <property type="entry name" value="Ade_MeTrfase_dom_2"/>
</dbReference>
<dbReference type="GO" id="GO:0006298">
    <property type="term" value="P:mismatch repair"/>
    <property type="evidence" value="ECO:0007669"/>
    <property type="project" value="TreeGrafter"/>
</dbReference>
<dbReference type="GO" id="GO:0009007">
    <property type="term" value="F:site-specific DNA-methyltransferase (adenine-specific) activity"/>
    <property type="evidence" value="ECO:0007669"/>
    <property type="project" value="UniProtKB-UniRule"/>
</dbReference>
<dbReference type="PANTHER" id="PTHR30481">
    <property type="entry name" value="DNA ADENINE METHYLASE"/>
    <property type="match status" value="1"/>
</dbReference>
<evidence type="ECO:0000256" key="3">
    <source>
        <dbReference type="ARBA" id="ARBA00022603"/>
    </source>
</evidence>
<feature type="binding site" evidence="7">
    <location>
        <position position="17"/>
    </location>
    <ligand>
        <name>S-adenosyl-L-methionine</name>
        <dbReference type="ChEBI" id="CHEBI:59789"/>
    </ligand>
</feature>
<gene>
    <name evidence="9" type="ORF">ERX37_03475</name>
</gene>
<evidence type="ECO:0000256" key="6">
    <source>
        <dbReference type="ARBA" id="ARBA00047942"/>
    </source>
</evidence>
<name>A0A4R6BMU2_9STAP</name>
<evidence type="ECO:0000256" key="2">
    <source>
        <dbReference type="ARBA" id="ARBA00011900"/>
    </source>
</evidence>